<evidence type="ECO:0000313" key="2">
    <source>
        <dbReference type="EMBL" id="GAA4057422.1"/>
    </source>
</evidence>
<feature type="transmembrane region" description="Helical" evidence="1">
    <location>
        <begin position="6"/>
        <end position="26"/>
    </location>
</feature>
<dbReference type="InterPro" id="IPR021315">
    <property type="entry name" value="Gap/Sap"/>
</dbReference>
<protein>
    <recommendedName>
        <fullName evidence="4">GAP family protein</fullName>
    </recommendedName>
</protein>
<dbReference type="RefSeq" id="WP_344940330.1">
    <property type="nucleotide sequence ID" value="NZ_BAAAZG010000001.1"/>
</dbReference>
<gene>
    <name evidence="2" type="ORF">GCM10022214_06710</name>
</gene>
<proteinExistence type="predicted"/>
<comment type="caution">
    <text evidence="2">The sequence shown here is derived from an EMBL/GenBank/DDBJ whole genome shotgun (WGS) entry which is preliminary data.</text>
</comment>
<keyword evidence="1" id="KW-0472">Membrane</keyword>
<keyword evidence="3" id="KW-1185">Reference proteome</keyword>
<keyword evidence="1" id="KW-1133">Transmembrane helix</keyword>
<dbReference type="Proteomes" id="UP001500683">
    <property type="component" value="Unassembled WGS sequence"/>
</dbReference>
<feature type="transmembrane region" description="Helical" evidence="1">
    <location>
        <begin position="76"/>
        <end position="94"/>
    </location>
</feature>
<dbReference type="Pfam" id="PF11139">
    <property type="entry name" value="SfLAP"/>
    <property type="match status" value="1"/>
</dbReference>
<reference evidence="3" key="1">
    <citation type="journal article" date="2019" name="Int. J. Syst. Evol. Microbiol.">
        <title>The Global Catalogue of Microorganisms (GCM) 10K type strain sequencing project: providing services to taxonomists for standard genome sequencing and annotation.</title>
        <authorList>
            <consortium name="The Broad Institute Genomics Platform"/>
            <consortium name="The Broad Institute Genome Sequencing Center for Infectious Disease"/>
            <person name="Wu L."/>
            <person name="Ma J."/>
        </authorList>
    </citation>
    <scope>NUCLEOTIDE SEQUENCE [LARGE SCALE GENOMIC DNA]</scope>
    <source>
        <strain evidence="3">JCM 16702</strain>
    </source>
</reference>
<feature type="transmembrane region" description="Helical" evidence="1">
    <location>
        <begin position="33"/>
        <end position="56"/>
    </location>
</feature>
<feature type="transmembrane region" description="Helical" evidence="1">
    <location>
        <begin position="192"/>
        <end position="207"/>
    </location>
</feature>
<dbReference type="EMBL" id="BAAAZG010000001">
    <property type="protein sequence ID" value="GAA4057422.1"/>
    <property type="molecule type" value="Genomic_DNA"/>
</dbReference>
<evidence type="ECO:0000256" key="1">
    <source>
        <dbReference type="SAM" id="Phobius"/>
    </source>
</evidence>
<feature type="transmembrane region" description="Helical" evidence="1">
    <location>
        <begin position="151"/>
        <end position="172"/>
    </location>
</feature>
<keyword evidence="1" id="KW-0812">Transmembrane</keyword>
<accession>A0ABP7V1J8</accession>
<evidence type="ECO:0008006" key="4">
    <source>
        <dbReference type="Google" id="ProtNLM"/>
    </source>
</evidence>
<feature type="transmembrane region" description="Helical" evidence="1">
    <location>
        <begin position="115"/>
        <end position="139"/>
    </location>
</feature>
<organism evidence="2 3">
    <name type="scientific">Actinomadura miaoliensis</name>
    <dbReference type="NCBI Taxonomy" id="430685"/>
    <lineage>
        <taxon>Bacteria</taxon>
        <taxon>Bacillati</taxon>
        <taxon>Actinomycetota</taxon>
        <taxon>Actinomycetes</taxon>
        <taxon>Streptosporangiales</taxon>
        <taxon>Thermomonosporaceae</taxon>
        <taxon>Actinomadura</taxon>
    </lineage>
</organism>
<sequence>MNLNVLPLAVTMMAGPQIISAIILVTADRAVRVSLAFLCGVLAATVAGVAVARGLAGLLGGAPQGTAPGGGPVARIVEAVLVALLVVLAIRSFLGRRTAEPPRWLAELMGAAPRQALRTGLLVILLMPSDIIVMLTVGVHLQRTGMRLPAAAPFVAATVLIAALPLLAYLLFHRRAVNAMPKVRDWMNANSWLVNIIAYLIFIVLIVG</sequence>
<evidence type="ECO:0000313" key="3">
    <source>
        <dbReference type="Proteomes" id="UP001500683"/>
    </source>
</evidence>
<name>A0ABP7V1J8_9ACTN</name>